<dbReference type="AlphaFoldDB" id="A0A9D4BMY8"/>
<reference evidence="2" key="2">
    <citation type="submission" date="2020-11" db="EMBL/GenBank/DDBJ databases">
        <authorList>
            <person name="McCartney M.A."/>
            <person name="Auch B."/>
            <person name="Kono T."/>
            <person name="Mallez S."/>
            <person name="Becker A."/>
            <person name="Gohl D.M."/>
            <person name="Silverstein K.A.T."/>
            <person name="Koren S."/>
            <person name="Bechman K.B."/>
            <person name="Herman A."/>
            <person name="Abrahante J.E."/>
            <person name="Garbe J."/>
        </authorList>
    </citation>
    <scope>NUCLEOTIDE SEQUENCE</scope>
    <source>
        <strain evidence="2">Duluth1</strain>
        <tissue evidence="2">Whole animal</tissue>
    </source>
</reference>
<protein>
    <submittedName>
        <fullName evidence="2">Uncharacterized protein</fullName>
    </submittedName>
</protein>
<proteinExistence type="predicted"/>
<sequence length="61" mass="7315">MKKYEEFLKLSQDPEKCDRQTHREADRHTDRQTDRRTERKPQSASHNSPPVKPDNNMYSTV</sequence>
<organism evidence="2 3">
    <name type="scientific">Dreissena polymorpha</name>
    <name type="common">Zebra mussel</name>
    <name type="synonym">Mytilus polymorpha</name>
    <dbReference type="NCBI Taxonomy" id="45954"/>
    <lineage>
        <taxon>Eukaryota</taxon>
        <taxon>Metazoa</taxon>
        <taxon>Spiralia</taxon>
        <taxon>Lophotrochozoa</taxon>
        <taxon>Mollusca</taxon>
        <taxon>Bivalvia</taxon>
        <taxon>Autobranchia</taxon>
        <taxon>Heteroconchia</taxon>
        <taxon>Euheterodonta</taxon>
        <taxon>Imparidentia</taxon>
        <taxon>Neoheterodontei</taxon>
        <taxon>Myida</taxon>
        <taxon>Dreissenoidea</taxon>
        <taxon>Dreissenidae</taxon>
        <taxon>Dreissena</taxon>
    </lineage>
</organism>
<keyword evidence="3" id="KW-1185">Reference proteome</keyword>
<reference evidence="2" key="1">
    <citation type="journal article" date="2019" name="bioRxiv">
        <title>The Genome of the Zebra Mussel, Dreissena polymorpha: A Resource for Invasive Species Research.</title>
        <authorList>
            <person name="McCartney M.A."/>
            <person name="Auch B."/>
            <person name="Kono T."/>
            <person name="Mallez S."/>
            <person name="Zhang Y."/>
            <person name="Obille A."/>
            <person name="Becker A."/>
            <person name="Abrahante J.E."/>
            <person name="Garbe J."/>
            <person name="Badalamenti J.P."/>
            <person name="Herman A."/>
            <person name="Mangelson H."/>
            <person name="Liachko I."/>
            <person name="Sullivan S."/>
            <person name="Sone E.D."/>
            <person name="Koren S."/>
            <person name="Silverstein K.A.T."/>
            <person name="Beckman K.B."/>
            <person name="Gohl D.M."/>
        </authorList>
    </citation>
    <scope>NUCLEOTIDE SEQUENCE</scope>
    <source>
        <strain evidence="2">Duluth1</strain>
        <tissue evidence="2">Whole animal</tissue>
    </source>
</reference>
<accession>A0A9D4BMY8</accession>
<feature type="region of interest" description="Disordered" evidence="1">
    <location>
        <begin position="1"/>
        <end position="61"/>
    </location>
</feature>
<evidence type="ECO:0000313" key="2">
    <source>
        <dbReference type="EMBL" id="KAH3702064.1"/>
    </source>
</evidence>
<gene>
    <name evidence="2" type="ORF">DPMN_077065</name>
</gene>
<evidence type="ECO:0000313" key="3">
    <source>
        <dbReference type="Proteomes" id="UP000828390"/>
    </source>
</evidence>
<name>A0A9D4BMY8_DREPO</name>
<dbReference type="EMBL" id="JAIWYP010000015">
    <property type="protein sequence ID" value="KAH3702064.1"/>
    <property type="molecule type" value="Genomic_DNA"/>
</dbReference>
<evidence type="ECO:0000256" key="1">
    <source>
        <dbReference type="SAM" id="MobiDB-lite"/>
    </source>
</evidence>
<dbReference type="Proteomes" id="UP000828390">
    <property type="component" value="Unassembled WGS sequence"/>
</dbReference>
<feature type="compositionally biased region" description="Basic and acidic residues" evidence="1">
    <location>
        <begin position="1"/>
        <end position="41"/>
    </location>
</feature>
<comment type="caution">
    <text evidence="2">The sequence shown here is derived from an EMBL/GenBank/DDBJ whole genome shotgun (WGS) entry which is preliminary data.</text>
</comment>